<protein>
    <submittedName>
        <fullName evidence="1">Uncharacterized protein</fullName>
    </submittedName>
</protein>
<proteinExistence type="predicted"/>
<organism evidence="1 2">
    <name type="scientific">Arctium lappa</name>
    <name type="common">Greater burdock</name>
    <name type="synonym">Lappa major</name>
    <dbReference type="NCBI Taxonomy" id="4217"/>
    <lineage>
        <taxon>Eukaryota</taxon>
        <taxon>Viridiplantae</taxon>
        <taxon>Streptophyta</taxon>
        <taxon>Embryophyta</taxon>
        <taxon>Tracheophyta</taxon>
        <taxon>Spermatophyta</taxon>
        <taxon>Magnoliopsida</taxon>
        <taxon>eudicotyledons</taxon>
        <taxon>Gunneridae</taxon>
        <taxon>Pentapetalae</taxon>
        <taxon>asterids</taxon>
        <taxon>campanulids</taxon>
        <taxon>Asterales</taxon>
        <taxon>Asteraceae</taxon>
        <taxon>Carduoideae</taxon>
        <taxon>Cardueae</taxon>
        <taxon>Arctiinae</taxon>
        <taxon>Arctium</taxon>
    </lineage>
</organism>
<reference evidence="2" key="1">
    <citation type="journal article" date="2022" name="Mol. Ecol. Resour.">
        <title>The genomes of chicory, endive, great burdock and yacon provide insights into Asteraceae palaeo-polyploidization history and plant inulin production.</title>
        <authorList>
            <person name="Fan W."/>
            <person name="Wang S."/>
            <person name="Wang H."/>
            <person name="Wang A."/>
            <person name="Jiang F."/>
            <person name="Liu H."/>
            <person name="Zhao H."/>
            <person name="Xu D."/>
            <person name="Zhang Y."/>
        </authorList>
    </citation>
    <scope>NUCLEOTIDE SEQUENCE [LARGE SCALE GENOMIC DNA]</scope>
    <source>
        <strain evidence="2">cv. Niubang</strain>
    </source>
</reference>
<gene>
    <name evidence="1" type="ORF">L6452_13885</name>
</gene>
<accession>A0ACB9CJG8</accession>
<name>A0ACB9CJG8_ARCLA</name>
<reference evidence="1 2" key="2">
    <citation type="journal article" date="2022" name="Mol. Ecol. Resour.">
        <title>The genomes of chicory, endive, great burdock and yacon provide insights into Asteraceae paleo-polyploidization history and plant inulin production.</title>
        <authorList>
            <person name="Fan W."/>
            <person name="Wang S."/>
            <person name="Wang H."/>
            <person name="Wang A."/>
            <person name="Jiang F."/>
            <person name="Liu H."/>
            <person name="Zhao H."/>
            <person name="Xu D."/>
            <person name="Zhang Y."/>
        </authorList>
    </citation>
    <scope>NUCLEOTIDE SEQUENCE [LARGE SCALE GENOMIC DNA]</scope>
    <source>
        <strain evidence="2">cv. Niubang</strain>
    </source>
</reference>
<dbReference type="EMBL" id="CM042050">
    <property type="protein sequence ID" value="KAI3734417.1"/>
    <property type="molecule type" value="Genomic_DNA"/>
</dbReference>
<keyword evidence="2" id="KW-1185">Reference proteome</keyword>
<evidence type="ECO:0000313" key="1">
    <source>
        <dbReference type="EMBL" id="KAI3734417.1"/>
    </source>
</evidence>
<comment type="caution">
    <text evidence="1">The sequence shown here is derived from an EMBL/GenBank/DDBJ whole genome shotgun (WGS) entry which is preliminary data.</text>
</comment>
<evidence type="ECO:0000313" key="2">
    <source>
        <dbReference type="Proteomes" id="UP001055879"/>
    </source>
</evidence>
<dbReference type="Proteomes" id="UP001055879">
    <property type="component" value="Linkage Group LG04"/>
</dbReference>
<sequence>MASLKRSAVTTTTTTTSSTAIAANLKLSLLRSQFRPPRRDLCPVGLLLTSNRIWSTSIDVHNKRRLLLILPPRNVRSAAFAVDVSGHCLRTSEQPSSSLSAPMHSSLDLIISHNSKSSNMYLSIYT</sequence>